<dbReference type="STRING" id="1841610.A6X21_10785"/>
<dbReference type="Proteomes" id="UP000094828">
    <property type="component" value="Unassembled WGS sequence"/>
</dbReference>
<keyword evidence="3" id="KW-1185">Reference proteome</keyword>
<accession>A0A1C3E6T4</accession>
<keyword evidence="1" id="KW-1133">Transmembrane helix</keyword>
<comment type="caution">
    <text evidence="2">The sequence shown here is derived from an EMBL/GenBank/DDBJ whole genome shotgun (WGS) entry which is preliminary data.</text>
</comment>
<protein>
    <submittedName>
        <fullName evidence="2">Uncharacterized protein</fullName>
    </submittedName>
</protein>
<feature type="transmembrane region" description="Helical" evidence="1">
    <location>
        <begin position="83"/>
        <end position="101"/>
    </location>
</feature>
<evidence type="ECO:0000313" key="3">
    <source>
        <dbReference type="Proteomes" id="UP000094828"/>
    </source>
</evidence>
<gene>
    <name evidence="2" type="ORF">A6X21_10785</name>
</gene>
<reference evidence="2 3" key="1">
    <citation type="submission" date="2016-05" db="EMBL/GenBank/DDBJ databases">
        <title>Genomic and physiological characterization of Planctopirus sp. isolated from fresh water lake.</title>
        <authorList>
            <person name="Subhash Y."/>
            <person name="Ramana C."/>
        </authorList>
    </citation>
    <scope>NUCLEOTIDE SEQUENCE [LARGE SCALE GENOMIC DNA]</scope>
    <source>
        <strain evidence="2 3">JC280</strain>
    </source>
</reference>
<organism evidence="2 3">
    <name type="scientific">Planctopirus hydrillae</name>
    <dbReference type="NCBI Taxonomy" id="1841610"/>
    <lineage>
        <taxon>Bacteria</taxon>
        <taxon>Pseudomonadati</taxon>
        <taxon>Planctomycetota</taxon>
        <taxon>Planctomycetia</taxon>
        <taxon>Planctomycetales</taxon>
        <taxon>Planctomycetaceae</taxon>
        <taxon>Planctopirus</taxon>
    </lineage>
</organism>
<dbReference type="RefSeq" id="WP_131818429.1">
    <property type="nucleotide sequence ID" value="NZ_LYDR01000150.1"/>
</dbReference>
<dbReference type="EMBL" id="LYDR01000150">
    <property type="protein sequence ID" value="ODA28965.1"/>
    <property type="molecule type" value="Genomic_DNA"/>
</dbReference>
<feature type="transmembrane region" description="Helical" evidence="1">
    <location>
        <begin position="7"/>
        <end position="29"/>
    </location>
</feature>
<dbReference type="OrthoDB" id="214637at2"/>
<keyword evidence="1" id="KW-0472">Membrane</keyword>
<proteinExistence type="predicted"/>
<name>A0A1C3E6T4_9PLAN</name>
<evidence type="ECO:0000313" key="2">
    <source>
        <dbReference type="EMBL" id="ODA28965.1"/>
    </source>
</evidence>
<evidence type="ECO:0000256" key="1">
    <source>
        <dbReference type="SAM" id="Phobius"/>
    </source>
</evidence>
<dbReference type="AlphaFoldDB" id="A0A1C3E6T4"/>
<feature type="transmembrane region" description="Helical" evidence="1">
    <location>
        <begin position="49"/>
        <end position="76"/>
    </location>
</feature>
<keyword evidence="1" id="KW-0812">Transmembrane</keyword>
<sequence>MNFWWWLRTLVLAVTALVMGIVVTALMWNLGIYPKEIFLQSTSPRWYRLLVSVIFLGLIPAAMGGIVSSAGASWLFRWRTITTGLLTGVFVGGLSSLYSYWQMAYQAMGVQGLAWWMLAPFVLPAISGTLMGFIMRYRNAKQRFA</sequence>
<feature type="transmembrane region" description="Helical" evidence="1">
    <location>
        <begin position="113"/>
        <end position="134"/>
    </location>
</feature>